<evidence type="ECO:0000256" key="3">
    <source>
        <dbReference type="ARBA" id="ARBA00048995"/>
    </source>
</evidence>
<organism evidence="5 6">
    <name type="scientific">Frondihabitans sucicola</name>
    <dbReference type="NCBI Taxonomy" id="1268041"/>
    <lineage>
        <taxon>Bacteria</taxon>
        <taxon>Bacillati</taxon>
        <taxon>Actinomycetota</taxon>
        <taxon>Actinomycetes</taxon>
        <taxon>Micrococcales</taxon>
        <taxon>Microbacteriaceae</taxon>
        <taxon>Frondihabitans</taxon>
    </lineage>
</organism>
<dbReference type="PROSITE" id="PS00781">
    <property type="entry name" value="PEPCASE_1"/>
    <property type="match status" value="1"/>
</dbReference>
<name>A0ABM8GUR6_9MICO</name>
<dbReference type="InterPro" id="IPR018129">
    <property type="entry name" value="PEP_COase_Lys_AS"/>
</dbReference>
<dbReference type="InterPro" id="IPR021135">
    <property type="entry name" value="PEP_COase"/>
</dbReference>
<dbReference type="EMBL" id="AP027732">
    <property type="protein sequence ID" value="BDZ52219.1"/>
    <property type="molecule type" value="Genomic_DNA"/>
</dbReference>
<proteinExistence type="predicted"/>
<gene>
    <name evidence="5" type="ORF">GCM10025867_44600</name>
</gene>
<keyword evidence="6" id="KW-1185">Reference proteome</keyword>
<accession>A0ABM8GUR6</accession>
<dbReference type="Proteomes" id="UP001321486">
    <property type="component" value="Chromosome"/>
</dbReference>
<feature type="active site" evidence="4">
    <location>
        <position position="159"/>
    </location>
</feature>
<dbReference type="PANTHER" id="PTHR30523:SF6">
    <property type="entry name" value="PHOSPHOENOLPYRUVATE CARBOXYLASE"/>
    <property type="match status" value="1"/>
</dbReference>
<evidence type="ECO:0000313" key="5">
    <source>
        <dbReference type="EMBL" id="BDZ52219.1"/>
    </source>
</evidence>
<comment type="catalytic activity">
    <reaction evidence="3">
        <text>oxaloacetate + phosphate = phosphoenolpyruvate + hydrogencarbonate</text>
        <dbReference type="Rhea" id="RHEA:28370"/>
        <dbReference type="ChEBI" id="CHEBI:16452"/>
        <dbReference type="ChEBI" id="CHEBI:17544"/>
        <dbReference type="ChEBI" id="CHEBI:43474"/>
        <dbReference type="ChEBI" id="CHEBI:58702"/>
        <dbReference type="EC" id="4.1.1.31"/>
    </reaction>
</comment>
<evidence type="ECO:0000256" key="4">
    <source>
        <dbReference type="PROSITE-ProRule" id="PRU10111"/>
    </source>
</evidence>
<evidence type="ECO:0000256" key="1">
    <source>
        <dbReference type="ARBA" id="ARBA00003670"/>
    </source>
</evidence>
<evidence type="ECO:0000256" key="2">
    <source>
        <dbReference type="ARBA" id="ARBA00022419"/>
    </source>
</evidence>
<comment type="function">
    <text evidence="1">Forms oxaloacetate, a four-carbon dicarboxylic acid source for the tricarboxylic acid cycle.</text>
</comment>
<dbReference type="PRINTS" id="PR00150">
    <property type="entry name" value="PEPCARBXLASE"/>
</dbReference>
<reference evidence="6" key="1">
    <citation type="journal article" date="2019" name="Int. J. Syst. Evol. Microbiol.">
        <title>The Global Catalogue of Microorganisms (GCM) 10K type strain sequencing project: providing services to taxonomists for standard genome sequencing and annotation.</title>
        <authorList>
            <consortium name="The Broad Institute Genomics Platform"/>
            <consortium name="The Broad Institute Genome Sequencing Center for Infectious Disease"/>
            <person name="Wu L."/>
            <person name="Ma J."/>
        </authorList>
    </citation>
    <scope>NUCLEOTIDE SEQUENCE [LARGE SCALE GENOMIC DNA]</scope>
    <source>
        <strain evidence="6">NBRC 108728</strain>
    </source>
</reference>
<dbReference type="Pfam" id="PF00311">
    <property type="entry name" value="PEPcase"/>
    <property type="match status" value="1"/>
</dbReference>
<dbReference type="SUPFAM" id="SSF51621">
    <property type="entry name" value="Phosphoenolpyruvate/pyruvate domain"/>
    <property type="match status" value="1"/>
</dbReference>
<sequence length="383" mass="41753">MTTFDGARWAEGSTRSDIREAVDADLREDVSYLGNLLGRVLTESGGEELFRDVERVRLAVIGAYEGEGDASVEQAQAQVDSLDQARAEEVARAFTCYFHLSNLAEEHHRVRVLKRRGSDASDASDSLPATLAVLTDEVGADAAAERLQNLRFHPVLTAHPTEARRRAVASGIRRISDLLEERDAAVNDVARDDTERRLLEEIDTLWRTSPIRTTRPTPLDEVRTAMNVFDQTLFEVVPRVYRLLDDRLQGGQAGVNPAVAPAFLRLSSWIGGDRDGNPHVTAEVTRAAAEIAAEHVLLGLSRATSRVGGTLTLDEDDTPASPALAALADTQRALDGDLASRIGIRSPQESHRRVLLFVAARIDATRRGDAPSPTPRPTNSCST</sequence>
<evidence type="ECO:0000313" key="6">
    <source>
        <dbReference type="Proteomes" id="UP001321486"/>
    </source>
</evidence>
<dbReference type="InterPro" id="IPR015813">
    <property type="entry name" value="Pyrv/PenolPyrv_kinase-like_dom"/>
</dbReference>
<dbReference type="PANTHER" id="PTHR30523">
    <property type="entry name" value="PHOSPHOENOLPYRUVATE CARBOXYLASE"/>
    <property type="match status" value="1"/>
</dbReference>
<protein>
    <recommendedName>
        <fullName evidence="2">Phosphoenolpyruvate carboxylase</fullName>
    </recommendedName>
</protein>